<proteinExistence type="predicted"/>
<evidence type="ECO:0000313" key="3">
    <source>
        <dbReference type="EMBL" id="KAF2262892.1"/>
    </source>
</evidence>
<dbReference type="EMBL" id="ML986634">
    <property type="protein sequence ID" value="KAF2262892.1"/>
    <property type="molecule type" value="Genomic_DNA"/>
</dbReference>
<gene>
    <name evidence="3" type="ORF">CC78DRAFT_605161</name>
</gene>
<feature type="coiled-coil region" evidence="1">
    <location>
        <begin position="1"/>
        <end position="28"/>
    </location>
</feature>
<dbReference type="Gene3D" id="3.30.565.10">
    <property type="entry name" value="Histidine kinase-like ATPase, C-terminal domain"/>
    <property type="match status" value="1"/>
</dbReference>
<dbReference type="OrthoDB" id="1262810at2759"/>
<name>A0A9P4K7U5_9PLEO</name>
<dbReference type="PANTHER" id="PTHR32387:SF0">
    <property type="entry name" value="PROTEIN NO VEIN"/>
    <property type="match status" value="1"/>
</dbReference>
<evidence type="ECO:0000256" key="2">
    <source>
        <dbReference type="SAM" id="MobiDB-lite"/>
    </source>
</evidence>
<keyword evidence="4" id="KW-1185">Reference proteome</keyword>
<sequence length="1673" mass="188838">MAEIISFREEARAEIEELARRKGTFTDAFKREAEEEAKKGRKGMLQAIEGSEEIREDLEKALKIISTDLYTNRARFLMEVIQNADDNKYTFNKTPMVSITVFPKYVKIECNEDGFSKENIQALCRTGRSSKKPGQGYTGEKGIGFKSVFKLAERAHIRSYPYFFQLDQTRELGMVTPQWDEDFFDNHEHEHETTIVLDRICNRSTDFSTALKNDVDAIDPVLILFLQRIERLHLTLFDSSSVDKPAISKRFQRVKWTPSSGIVSLKDEDSNTTQSLFKYRLTINFDGTEFRRPDIECTDIVLAFPVQKESLTYRPLIRKHNFVFAYLPLGDFGFKFVIQADFLTTSNRQSVDEDNYWNKNIANMIPHAFESAITYFNFSAGSNLDGLAKMWPLYLNNGTRGLSAYWRSITNSINKRLSGAPVIKNRAGSFGEPKNLMFLDWAHDRNGEPMFGHMRDYVSPDYPDSVRNVLLSLGVTVPSWGGDRRYTISLGRTPLIPLDDGTWRCPPSEDDPIYFPASLGTTIPPGLPLSLVHEEACACPNRRKLFRLLGVKDCDVPNVVKRILDYHAKLSSAKAAHLVAQVKYLYRMRVHLRPGDMDNICFWCSTSQYYQKSTSAYVDITVGGKLQQLFSGYSEAHFLNGSYFVGLDPFEKAKFAEWLSETARVALVPRFIATDSDRLHRDFVWLLDNKSDQVLAILYKNWRLYIRNMTNTAKEKLAGHKFLCKSGARAALRTTYIPLPTLVEKTHAFASVSCCDFLTLPSGDPKDWKFLSSLGVGLDEGLDYYLWVLNQPGFKMHVDVDKSKQLYLAIQSRAFWPIEEEKVRKAFGNSLVNLPNGQYEHLKSCVWHGPKGSSSKPALYPVYGYELDRLFREILKVQNATSTEAQEYLEQLRHDESTTMAGVAEVYVFIQKHCANTFSVGDQTACIAVPSTSGSGLEWKTRAQCVWDDDEFSQNELKLESKSAIRRTIEQHAPIAKAFFTDILNLPNAGKLSRIAPSSFSGVLTANVAGGYHSRTASGPDTLEVQNATMDMLVTDLLDESSMCVPMQDEDGYQYIKELLQEIARLRQSDAELKRLDGKKCWPCRTPTCPRELRSIGSFYVNDRQNLFDIFSNTHTFLDFDFDTSRKVEDLLHNRGCYSFLSENVIIETESCKPLEHDRDFTRDLRSRENALVKYFEFAECKSPYELRPLLKNVEVWMSADIKTHYILERTIVTKSEGGSSVKVSIGEDRTVKLEIHVSANRHARNCALVTDFPEQLVAALELEPADLPDLHPLLQVPHASLKELLIKRGITGGDAADNYVETLVVDLLNEDLPSQSDDSSDDSGDDASTMIASSVRSASVGSTIVEFTRASARSEATNTTLRSHVDHRPSSRPTTPRPTTPEPLSRGHLNVPSGESPRERPVTPRPTAAGLYSTENRSRNMERLQGFARNAGPAFSSRSNDQFVGGGSAFDMSTLRETLEATKPGPMSTPVQIDRSPRRQGGLVPSRNEEEMARDFEVGFLGEQFVYTLLHDTLGLPGFTGEDNWTSSLRSRAGFSTFGREVSDFTYKDTHGALSRHFLQIQHPYATPEWLSTACNNGSAPLYRLEVKSTTSQDPTTTFYMSSNQYKLAKKLRVTSATPSEVYVVLRISGLDALEDGARHRPQWRVYLDPYTRGEEGVLNFAAPMYAVTAIM</sequence>
<accession>A0A9P4K7U5</accession>
<protein>
    <recommendedName>
        <fullName evidence="5">Protein NO VEIN C-terminal domain-containing protein</fullName>
    </recommendedName>
</protein>
<evidence type="ECO:0000313" key="4">
    <source>
        <dbReference type="Proteomes" id="UP000800093"/>
    </source>
</evidence>
<evidence type="ECO:0000256" key="1">
    <source>
        <dbReference type="SAM" id="Coils"/>
    </source>
</evidence>
<evidence type="ECO:0008006" key="5">
    <source>
        <dbReference type="Google" id="ProtNLM"/>
    </source>
</evidence>
<keyword evidence="1" id="KW-0175">Coiled coil</keyword>
<dbReference type="InterPro" id="IPR036890">
    <property type="entry name" value="HATPase_C_sf"/>
</dbReference>
<dbReference type="NCBIfam" id="NF047352">
    <property type="entry name" value="P_loop_sacsin"/>
    <property type="match status" value="1"/>
</dbReference>
<dbReference type="SUPFAM" id="SSF55874">
    <property type="entry name" value="ATPase domain of HSP90 chaperone/DNA topoisomerase II/histidine kinase"/>
    <property type="match status" value="1"/>
</dbReference>
<feature type="region of interest" description="Disordered" evidence="2">
    <location>
        <begin position="1351"/>
        <end position="1413"/>
    </location>
</feature>
<dbReference type="Proteomes" id="UP000800093">
    <property type="component" value="Unassembled WGS sequence"/>
</dbReference>
<feature type="region of interest" description="Disordered" evidence="2">
    <location>
        <begin position="1462"/>
        <end position="1488"/>
    </location>
</feature>
<dbReference type="PANTHER" id="PTHR32387">
    <property type="entry name" value="WU:FJ29H11"/>
    <property type="match status" value="1"/>
</dbReference>
<organism evidence="3 4">
    <name type="scientific">Lojkania enalia</name>
    <dbReference type="NCBI Taxonomy" id="147567"/>
    <lineage>
        <taxon>Eukaryota</taxon>
        <taxon>Fungi</taxon>
        <taxon>Dikarya</taxon>
        <taxon>Ascomycota</taxon>
        <taxon>Pezizomycotina</taxon>
        <taxon>Dothideomycetes</taxon>
        <taxon>Pleosporomycetidae</taxon>
        <taxon>Pleosporales</taxon>
        <taxon>Pleosporales incertae sedis</taxon>
        <taxon>Lojkania</taxon>
    </lineage>
</organism>
<comment type="caution">
    <text evidence="3">The sequence shown here is derived from an EMBL/GenBank/DDBJ whole genome shotgun (WGS) entry which is preliminary data.</text>
</comment>
<reference evidence="4" key="1">
    <citation type="journal article" date="2020" name="Stud. Mycol.">
        <title>101 Dothideomycetes genomes: A test case for predicting lifestyles and emergence of pathogens.</title>
        <authorList>
            <person name="Haridas S."/>
            <person name="Albert R."/>
            <person name="Binder M."/>
            <person name="Bloem J."/>
            <person name="LaButti K."/>
            <person name="Salamov A."/>
            <person name="Andreopoulos B."/>
            <person name="Baker S."/>
            <person name="Barry K."/>
            <person name="Bills G."/>
            <person name="Bluhm B."/>
            <person name="Cannon C."/>
            <person name="Castanera R."/>
            <person name="Culley D."/>
            <person name="Daum C."/>
            <person name="Ezra D."/>
            <person name="Gonzalez J."/>
            <person name="Henrissat B."/>
            <person name="Kuo A."/>
            <person name="Liang C."/>
            <person name="Lipzen A."/>
            <person name="Lutzoni F."/>
            <person name="Magnuson J."/>
            <person name="Mondo S."/>
            <person name="Nolan M."/>
            <person name="Ohm R."/>
            <person name="Pangilinan J."/>
            <person name="Park H.-J."/>
            <person name="Ramirez L."/>
            <person name="Alfaro M."/>
            <person name="Sun H."/>
            <person name="Tritt A."/>
            <person name="Yoshinaga Y."/>
            <person name="Zwiers L.-H."/>
            <person name="Turgeon B."/>
            <person name="Goodwin S."/>
            <person name="Spatafora J."/>
            <person name="Crous P."/>
            <person name="Grigoriev I."/>
        </authorList>
    </citation>
    <scope>NUCLEOTIDE SEQUENCE [LARGE SCALE GENOMIC DNA]</scope>
    <source>
        <strain evidence="4">CBS 304.66</strain>
    </source>
</reference>
<dbReference type="InterPro" id="IPR052957">
    <property type="entry name" value="Auxin_embryo_med"/>
</dbReference>